<dbReference type="PROSITE" id="PS50330">
    <property type="entry name" value="UIM"/>
    <property type="match status" value="1"/>
</dbReference>
<protein>
    <submittedName>
        <fullName evidence="4">Retinitis pigmentosa GTPase regulator b</fullName>
    </submittedName>
</protein>
<dbReference type="InterPro" id="IPR043472">
    <property type="entry name" value="Macro_dom-like"/>
</dbReference>
<feature type="compositionally biased region" description="Acidic residues" evidence="2">
    <location>
        <begin position="339"/>
        <end position="361"/>
    </location>
</feature>
<keyword evidence="1" id="KW-0175">Coiled coil</keyword>
<dbReference type="GO" id="GO:0005654">
    <property type="term" value="C:nucleoplasm"/>
    <property type="evidence" value="ECO:0007669"/>
    <property type="project" value="TreeGrafter"/>
</dbReference>
<organism evidence="4">
    <name type="scientific">Nothobranchius kuhntae</name>
    <name type="common">Beira killifish</name>
    <dbReference type="NCBI Taxonomy" id="321403"/>
    <lineage>
        <taxon>Eukaryota</taxon>
        <taxon>Metazoa</taxon>
        <taxon>Chordata</taxon>
        <taxon>Craniata</taxon>
        <taxon>Vertebrata</taxon>
        <taxon>Euteleostomi</taxon>
        <taxon>Actinopterygii</taxon>
        <taxon>Neopterygii</taxon>
        <taxon>Teleostei</taxon>
        <taxon>Neoteleostei</taxon>
        <taxon>Acanthomorphata</taxon>
        <taxon>Ovalentaria</taxon>
        <taxon>Atherinomorphae</taxon>
        <taxon>Cyprinodontiformes</taxon>
        <taxon>Nothobranchiidae</taxon>
        <taxon>Nothobranchius</taxon>
    </lineage>
</organism>
<dbReference type="InterPro" id="IPR025901">
    <property type="entry name" value="Kinesin-assoc_MT-bd_dom"/>
</dbReference>
<dbReference type="SMART" id="SM00506">
    <property type="entry name" value="A1pp"/>
    <property type="match status" value="1"/>
</dbReference>
<evidence type="ECO:0000259" key="3">
    <source>
        <dbReference type="PROSITE" id="PS51154"/>
    </source>
</evidence>
<dbReference type="InterPro" id="IPR003903">
    <property type="entry name" value="UIM_dom"/>
</dbReference>
<sequence>LQTAEKELSGHQEEVKQALLAIQNQTSMDQTILEQQQAELEDHVEANQQLVRKFLQSELQQDIPTGTTPQRREFEYPRKLDKSRSRNELLEILRRQQEELQAALEEEKEEEEEGDITLLEVDAIVNAANTSLLGGGGVDGCIHKAAGSCLYDECHSLKGCETGQAKITCGYDLPARYVIHTVGPVARGHVGPTEETDLASCYQTSLNLVKENKLRSVAFPCISTGIYGYPNEPAAEVALKTVKDWIKENPDKITRVIFCVFLETDFTIYKKKMAAIFQDNDTEAGEEQPQGDHPPPSPKPTAQETSEDNKGKEETCNEEEGDDDGASKEDVWMESQNRDEDEAGEVQNEEEGNEVADDDEGDKDKKINEDKGEDDPNPNNEEVDMNDTSSDQQHDKEKAEPPSEPNDVGSVKADVEIEDEPDTGTGEGGVENVAEASEGTDLSKTESSQPKDPAENTK</sequence>
<dbReference type="SUPFAM" id="SSF52949">
    <property type="entry name" value="Macro domain-like"/>
    <property type="match status" value="1"/>
</dbReference>
<feature type="coiled-coil region" evidence="1">
    <location>
        <begin position="1"/>
        <end position="53"/>
    </location>
</feature>
<dbReference type="AlphaFoldDB" id="A0A1A8IGU9"/>
<dbReference type="GO" id="GO:0006974">
    <property type="term" value="P:DNA damage response"/>
    <property type="evidence" value="ECO:0007669"/>
    <property type="project" value="TreeGrafter"/>
</dbReference>
<dbReference type="Gene3D" id="3.40.220.10">
    <property type="entry name" value="Leucine Aminopeptidase, subunit E, domain 1"/>
    <property type="match status" value="1"/>
</dbReference>
<evidence type="ECO:0000313" key="4">
    <source>
        <dbReference type="EMBL" id="SBQ96318.1"/>
    </source>
</evidence>
<feature type="non-terminal residue" evidence="4">
    <location>
        <position position="1"/>
    </location>
</feature>
<feature type="compositionally biased region" description="Acidic residues" evidence="2">
    <location>
        <begin position="371"/>
        <end position="385"/>
    </location>
</feature>
<feature type="domain" description="Macro" evidence="3">
    <location>
        <begin position="96"/>
        <end position="277"/>
    </location>
</feature>
<feature type="compositionally biased region" description="Polar residues" evidence="2">
    <location>
        <begin position="440"/>
        <end position="450"/>
    </location>
</feature>
<dbReference type="InterPro" id="IPR002589">
    <property type="entry name" value="Macro_dom"/>
</dbReference>
<dbReference type="NCBIfam" id="NF001664">
    <property type="entry name" value="PRK00431.1-6"/>
    <property type="match status" value="1"/>
</dbReference>
<dbReference type="CDD" id="cd02908">
    <property type="entry name" value="Macro_OAADPr_deacetylase"/>
    <property type="match status" value="1"/>
</dbReference>
<proteinExistence type="predicted"/>
<feature type="compositionally biased region" description="Basic and acidic residues" evidence="2">
    <location>
        <begin position="392"/>
        <end position="401"/>
    </location>
</feature>
<dbReference type="PANTHER" id="PTHR11106:SF104">
    <property type="entry name" value="ADP-RIBOSE GLYCOHYDROLASE MACROD2"/>
    <property type="match status" value="1"/>
</dbReference>
<evidence type="ECO:0000256" key="1">
    <source>
        <dbReference type="SAM" id="Coils"/>
    </source>
</evidence>
<dbReference type="GO" id="GO:0008017">
    <property type="term" value="F:microtubule binding"/>
    <property type="evidence" value="ECO:0007669"/>
    <property type="project" value="InterPro"/>
</dbReference>
<dbReference type="Pfam" id="PF01661">
    <property type="entry name" value="Macro"/>
    <property type="match status" value="1"/>
</dbReference>
<dbReference type="EMBL" id="HAED01010106">
    <property type="protein sequence ID" value="SBQ96318.1"/>
    <property type="molecule type" value="Transcribed_RNA"/>
</dbReference>
<reference evidence="4" key="1">
    <citation type="submission" date="2016-05" db="EMBL/GenBank/DDBJ databases">
        <authorList>
            <person name="Lavstsen T."/>
            <person name="Jespersen J.S."/>
        </authorList>
    </citation>
    <scope>NUCLEOTIDE SEQUENCE</scope>
    <source>
        <tissue evidence="4">Brain</tissue>
    </source>
</reference>
<dbReference type="Pfam" id="PF13931">
    <property type="entry name" value="Microtub_bind"/>
    <property type="match status" value="1"/>
</dbReference>
<name>A0A1A8IGU9_NOTKU</name>
<dbReference type="PROSITE" id="PS51154">
    <property type="entry name" value="MACRO"/>
    <property type="match status" value="1"/>
</dbReference>
<feature type="coiled-coil region" evidence="1">
    <location>
        <begin position="86"/>
        <end position="114"/>
    </location>
</feature>
<dbReference type="GO" id="GO:0140291">
    <property type="term" value="P:peptidyl-glutamate ADP-deribosylation"/>
    <property type="evidence" value="ECO:0007669"/>
    <property type="project" value="TreeGrafter"/>
</dbReference>
<accession>A0A1A8IGU9</accession>
<reference evidence="4" key="2">
    <citation type="submission" date="2016-06" db="EMBL/GenBank/DDBJ databases">
        <title>The genome of a short-lived fish provides insights into sex chromosome evolution and the genetic control of aging.</title>
        <authorList>
            <person name="Reichwald K."/>
            <person name="Felder M."/>
            <person name="Petzold A."/>
            <person name="Koch P."/>
            <person name="Groth M."/>
            <person name="Platzer M."/>
        </authorList>
    </citation>
    <scope>NUCLEOTIDE SEQUENCE</scope>
    <source>
        <tissue evidence="4">Brain</tissue>
    </source>
</reference>
<evidence type="ECO:0000256" key="2">
    <source>
        <dbReference type="SAM" id="MobiDB-lite"/>
    </source>
</evidence>
<feature type="region of interest" description="Disordered" evidence="2">
    <location>
        <begin position="281"/>
        <end position="458"/>
    </location>
</feature>
<dbReference type="GO" id="GO:0042278">
    <property type="term" value="P:purine nucleoside metabolic process"/>
    <property type="evidence" value="ECO:0007669"/>
    <property type="project" value="TreeGrafter"/>
</dbReference>
<dbReference type="GO" id="GO:0140293">
    <property type="term" value="F:ADP-ribosylglutamate hydrolase activity"/>
    <property type="evidence" value="ECO:0007669"/>
    <property type="project" value="TreeGrafter"/>
</dbReference>
<gene>
    <name evidence="4" type="primary">RPGRB</name>
</gene>
<dbReference type="PANTHER" id="PTHR11106">
    <property type="entry name" value="GANGLIOSIDE INDUCED DIFFERENTIATION ASSOCIATED PROTEIN 2-RELATED"/>
    <property type="match status" value="1"/>
</dbReference>